<organism evidence="1 2">
    <name type="scientific">Cirrhinus mrigala</name>
    <name type="common">Mrigala</name>
    <dbReference type="NCBI Taxonomy" id="683832"/>
    <lineage>
        <taxon>Eukaryota</taxon>
        <taxon>Metazoa</taxon>
        <taxon>Chordata</taxon>
        <taxon>Craniata</taxon>
        <taxon>Vertebrata</taxon>
        <taxon>Euteleostomi</taxon>
        <taxon>Actinopterygii</taxon>
        <taxon>Neopterygii</taxon>
        <taxon>Teleostei</taxon>
        <taxon>Ostariophysi</taxon>
        <taxon>Cypriniformes</taxon>
        <taxon>Cyprinidae</taxon>
        <taxon>Labeoninae</taxon>
        <taxon>Labeonini</taxon>
        <taxon>Cirrhinus</taxon>
    </lineage>
</organism>
<reference evidence="1 2" key="1">
    <citation type="submission" date="2024-05" db="EMBL/GenBank/DDBJ databases">
        <title>Genome sequencing and assembly of Indian major carp, Cirrhinus mrigala (Hamilton, 1822).</title>
        <authorList>
            <person name="Mohindra V."/>
            <person name="Chowdhury L.M."/>
            <person name="Lal K."/>
            <person name="Jena J.K."/>
        </authorList>
    </citation>
    <scope>NUCLEOTIDE SEQUENCE [LARGE SCALE GENOMIC DNA]</scope>
    <source>
        <strain evidence="1">CM1030</strain>
        <tissue evidence="1">Blood</tissue>
    </source>
</reference>
<dbReference type="PANTHER" id="PTHR23509">
    <property type="entry name" value="PA-PL1 PHOSPHOLIPASE FAMILY"/>
    <property type="match status" value="1"/>
</dbReference>
<accession>A0ABD0Q8A4</accession>
<keyword evidence="2" id="KW-1185">Reference proteome</keyword>
<dbReference type="InterPro" id="IPR058055">
    <property type="entry name" value="PA-PLA1"/>
</dbReference>
<evidence type="ECO:0000313" key="2">
    <source>
        <dbReference type="Proteomes" id="UP001529510"/>
    </source>
</evidence>
<dbReference type="EMBL" id="JAMKFB020000010">
    <property type="protein sequence ID" value="KAL0182366.1"/>
    <property type="molecule type" value="Genomic_DNA"/>
</dbReference>
<sequence>ISRLRQFSNDTVLDLFFYNSATYCQTIVDTVASEINRLHSLFLQRHPHFTGHVSLVGHSL</sequence>
<dbReference type="PANTHER" id="PTHR23509:SF7">
    <property type="entry name" value="PHOSPHOLIPASE DDHD2"/>
    <property type="match status" value="1"/>
</dbReference>
<comment type="caution">
    <text evidence="1">The sequence shown here is derived from an EMBL/GenBank/DDBJ whole genome shotgun (WGS) entry which is preliminary data.</text>
</comment>
<proteinExistence type="predicted"/>
<dbReference type="Proteomes" id="UP001529510">
    <property type="component" value="Unassembled WGS sequence"/>
</dbReference>
<feature type="non-terminal residue" evidence="1">
    <location>
        <position position="60"/>
    </location>
</feature>
<protein>
    <recommendedName>
        <fullName evidence="3">DDHD domain-containing protein</fullName>
    </recommendedName>
</protein>
<feature type="non-terminal residue" evidence="1">
    <location>
        <position position="1"/>
    </location>
</feature>
<name>A0ABD0Q8A4_CIRMR</name>
<evidence type="ECO:0000313" key="1">
    <source>
        <dbReference type="EMBL" id="KAL0182366.1"/>
    </source>
</evidence>
<dbReference type="AlphaFoldDB" id="A0ABD0Q8A4"/>
<gene>
    <name evidence="1" type="ORF">M9458_021741</name>
</gene>
<evidence type="ECO:0008006" key="3">
    <source>
        <dbReference type="Google" id="ProtNLM"/>
    </source>
</evidence>